<gene>
    <name evidence="5" type="ORF">LZ495_31280</name>
</gene>
<evidence type="ECO:0000313" key="6">
    <source>
        <dbReference type="Proteomes" id="UP001165378"/>
    </source>
</evidence>
<dbReference type="Pfam" id="PF00041">
    <property type="entry name" value="fn3"/>
    <property type="match status" value="1"/>
</dbReference>
<dbReference type="PROSITE" id="PS50853">
    <property type="entry name" value="FN3"/>
    <property type="match status" value="1"/>
</dbReference>
<dbReference type="AlphaFoldDB" id="A0AA41U594"/>
<evidence type="ECO:0000256" key="2">
    <source>
        <dbReference type="ARBA" id="ARBA00023326"/>
    </source>
</evidence>
<keyword evidence="2" id="KW-0119">Carbohydrate metabolism</keyword>
<sequence>MPTPTKPFTKPARRARRAVLILAAAFAALLSPLGITPVQAAVPTTPYSSLTNQFQNYGNSSGAWNGADGAESLKLPDGRVLWFFNDTYHGPVNPDGTRRPFQSRFLRNSLVIQNGSAMSTVTGSANGPSSLVEAAVPGEWLWGGDQMLSGGTVYKFYQRIAPVPPPCQGDFCFRVNGAELVAMPVATITDPTTYRKVPVPSPADCVPGVHCTLWGTALVSDATYTYLYNTEYDHTGGVLNKYLHLARVPKGQFTGTWEYWNGSTWSTDPAQSARMMNGVSEGFSVTYTGGRYVLITQGLTGALAGNMEAYYSATPTGFNGGNKTVLHMTRETTTDTGNWTYEYRLVPHLSSGNTVVVAYSVNSLYVDGACTAQNYWQANLYRPRFVQFTLPATAQGGAYISPTKAPPGAPWTMTRPDYCTDNTKAAPAPTNVKATALTGAAIKLSWTRPTPGGKWSYEGKWRDATAGQAWSDWVLFTPDADNWTPALLAPGHKYEFQMRAVAWSGAVSAWLPVVSAVAQP</sequence>
<dbReference type="Proteomes" id="UP001165378">
    <property type="component" value="Unassembled WGS sequence"/>
</dbReference>
<evidence type="ECO:0000256" key="1">
    <source>
        <dbReference type="ARBA" id="ARBA00023295"/>
    </source>
</evidence>
<keyword evidence="1" id="KW-0326">Glycosidase</keyword>
<comment type="caution">
    <text evidence="5">The sequence shown here is derived from an EMBL/GenBank/DDBJ whole genome shotgun (WGS) entry which is preliminary data.</text>
</comment>
<feature type="chain" id="PRO_5041331418" evidence="3">
    <location>
        <begin position="41"/>
        <end position="520"/>
    </location>
</feature>
<evidence type="ECO:0000259" key="4">
    <source>
        <dbReference type="PROSITE" id="PS50853"/>
    </source>
</evidence>
<keyword evidence="2" id="KW-0624">Polysaccharide degradation</keyword>
<proteinExistence type="predicted"/>
<keyword evidence="6" id="KW-1185">Reference proteome</keyword>
<dbReference type="RefSeq" id="WP_235056330.1">
    <property type="nucleotide sequence ID" value="NZ_JAKFHA010000026.1"/>
</dbReference>
<dbReference type="InterPro" id="IPR036116">
    <property type="entry name" value="FN3_sf"/>
</dbReference>
<dbReference type="SUPFAM" id="SSF49265">
    <property type="entry name" value="Fibronectin type III"/>
    <property type="match status" value="1"/>
</dbReference>
<feature type="domain" description="Fibronectin type-III" evidence="4">
    <location>
        <begin position="428"/>
        <end position="520"/>
    </location>
</feature>
<dbReference type="InterPro" id="IPR013783">
    <property type="entry name" value="Ig-like_fold"/>
</dbReference>
<dbReference type="CDD" id="cd00063">
    <property type="entry name" value="FN3"/>
    <property type="match status" value="1"/>
</dbReference>
<organism evidence="5 6">
    <name type="scientific">Yinghuangia soli</name>
    <dbReference type="NCBI Taxonomy" id="2908204"/>
    <lineage>
        <taxon>Bacteria</taxon>
        <taxon>Bacillati</taxon>
        <taxon>Actinomycetota</taxon>
        <taxon>Actinomycetes</taxon>
        <taxon>Kitasatosporales</taxon>
        <taxon>Streptomycetaceae</taxon>
        <taxon>Yinghuangia</taxon>
    </lineage>
</organism>
<keyword evidence="1" id="KW-0378">Hydrolase</keyword>
<evidence type="ECO:0000313" key="5">
    <source>
        <dbReference type="EMBL" id="MCF2531677.1"/>
    </source>
</evidence>
<keyword evidence="3" id="KW-0732">Signal</keyword>
<dbReference type="Gene3D" id="2.60.40.10">
    <property type="entry name" value="Immunoglobulins"/>
    <property type="match status" value="1"/>
</dbReference>
<dbReference type="InterPro" id="IPR003961">
    <property type="entry name" value="FN3_dom"/>
</dbReference>
<feature type="signal peptide" evidence="3">
    <location>
        <begin position="1"/>
        <end position="40"/>
    </location>
</feature>
<evidence type="ECO:0000256" key="3">
    <source>
        <dbReference type="SAM" id="SignalP"/>
    </source>
</evidence>
<accession>A0AA41U594</accession>
<reference evidence="5" key="1">
    <citation type="submission" date="2022-01" db="EMBL/GenBank/DDBJ databases">
        <title>Genome-Based Taxonomic Classification of the Phylum Actinobacteria.</title>
        <authorList>
            <person name="Gao Y."/>
        </authorList>
    </citation>
    <scope>NUCLEOTIDE SEQUENCE</scope>
    <source>
        <strain evidence="5">KLBMP 8922</strain>
    </source>
</reference>
<dbReference type="GO" id="GO:0016798">
    <property type="term" value="F:hydrolase activity, acting on glycosyl bonds"/>
    <property type="evidence" value="ECO:0007669"/>
    <property type="project" value="UniProtKB-KW"/>
</dbReference>
<name>A0AA41U594_9ACTN</name>
<dbReference type="SMART" id="SM00060">
    <property type="entry name" value="FN3"/>
    <property type="match status" value="1"/>
</dbReference>
<dbReference type="GO" id="GO:0000272">
    <property type="term" value="P:polysaccharide catabolic process"/>
    <property type="evidence" value="ECO:0007669"/>
    <property type="project" value="UniProtKB-KW"/>
</dbReference>
<protein>
    <submittedName>
        <fullName evidence="5">DUF5005 domain-containing protein</fullName>
    </submittedName>
</protein>
<dbReference type="EMBL" id="JAKFHA010000026">
    <property type="protein sequence ID" value="MCF2531677.1"/>
    <property type="molecule type" value="Genomic_DNA"/>
</dbReference>